<accession>A0A0F8ERE9</accession>
<reference evidence="2 3" key="1">
    <citation type="journal article" date="2015" name="ISME J.">
        <title>Genomic and phenotypic differentiation among Methanosarcina mazei populations from Columbia River sediment.</title>
        <authorList>
            <person name="Youngblut N.D."/>
            <person name="Wirth J.S."/>
            <person name="Henriksen J.R."/>
            <person name="Smith M."/>
            <person name="Simon H."/>
            <person name="Metcalf W.W."/>
            <person name="Whitaker R.J."/>
        </authorList>
    </citation>
    <scope>NUCLEOTIDE SEQUENCE [LARGE SCALE GENOMIC DNA]</scope>
    <source>
        <strain evidence="2 3">2.F.T.2.6</strain>
    </source>
</reference>
<dbReference type="AlphaFoldDB" id="A0A0F8ERE9"/>
<comment type="caution">
    <text evidence="2">The sequence shown here is derived from an EMBL/GenBank/DDBJ whole genome shotgun (WGS) entry which is preliminary data.</text>
</comment>
<protein>
    <submittedName>
        <fullName evidence="2">Uncharacterized protein</fullName>
    </submittedName>
</protein>
<dbReference type="EMBL" id="JJOU01000178">
    <property type="protein sequence ID" value="KKG10485.1"/>
    <property type="molecule type" value="Genomic_DNA"/>
</dbReference>
<dbReference type="Proteomes" id="UP000034047">
    <property type="component" value="Unassembled WGS sequence"/>
</dbReference>
<feature type="transmembrane region" description="Helical" evidence="1">
    <location>
        <begin position="43"/>
        <end position="65"/>
    </location>
</feature>
<evidence type="ECO:0000313" key="3">
    <source>
        <dbReference type="Proteomes" id="UP000034047"/>
    </source>
</evidence>
<keyword evidence="1" id="KW-1133">Transmembrane helix</keyword>
<evidence type="ECO:0000313" key="2">
    <source>
        <dbReference type="EMBL" id="KKG10485.1"/>
    </source>
</evidence>
<name>A0A0F8ERE9_METMZ</name>
<sequence>MIVSPVCEFSYASFIVLYPFVPVGSTLISAAKQGTTASKLNNVMTINVMNIILLILNSLYFINFIPPLE</sequence>
<keyword evidence="1" id="KW-0472">Membrane</keyword>
<gene>
    <name evidence="2" type="ORF">DU34_02340</name>
</gene>
<keyword evidence="1" id="KW-0812">Transmembrane</keyword>
<proteinExistence type="predicted"/>
<feature type="transmembrane region" description="Helical" evidence="1">
    <location>
        <begin position="12"/>
        <end position="31"/>
    </location>
</feature>
<dbReference type="PATRIC" id="fig|2209.41.peg.494"/>
<organism evidence="2 3">
    <name type="scientific">Methanosarcina mazei</name>
    <name type="common">Methanosarcina frisia</name>
    <dbReference type="NCBI Taxonomy" id="2209"/>
    <lineage>
        <taxon>Archaea</taxon>
        <taxon>Methanobacteriati</taxon>
        <taxon>Methanobacteriota</taxon>
        <taxon>Stenosarchaea group</taxon>
        <taxon>Methanomicrobia</taxon>
        <taxon>Methanosarcinales</taxon>
        <taxon>Methanosarcinaceae</taxon>
        <taxon>Methanosarcina</taxon>
    </lineage>
</organism>
<evidence type="ECO:0000256" key="1">
    <source>
        <dbReference type="SAM" id="Phobius"/>
    </source>
</evidence>